<sequence>LLHNEEGKSHNTFATLLTTNPTFSCLPLSNMFTYFTVEVTVPVFINSLKM</sequence>
<accession>A0A0B6YBS1</accession>
<name>A0A0B6YBS1_9EUPU</name>
<dbReference type="EMBL" id="HACG01006045">
    <property type="protein sequence ID" value="CEK52910.1"/>
    <property type="molecule type" value="Transcribed_RNA"/>
</dbReference>
<protein>
    <submittedName>
        <fullName evidence="1">Uncharacterized protein</fullName>
    </submittedName>
</protein>
<dbReference type="AlphaFoldDB" id="A0A0B6YBS1"/>
<organism evidence="1">
    <name type="scientific">Arion vulgaris</name>
    <dbReference type="NCBI Taxonomy" id="1028688"/>
    <lineage>
        <taxon>Eukaryota</taxon>
        <taxon>Metazoa</taxon>
        <taxon>Spiralia</taxon>
        <taxon>Lophotrochozoa</taxon>
        <taxon>Mollusca</taxon>
        <taxon>Gastropoda</taxon>
        <taxon>Heterobranchia</taxon>
        <taxon>Euthyneura</taxon>
        <taxon>Panpulmonata</taxon>
        <taxon>Eupulmonata</taxon>
        <taxon>Stylommatophora</taxon>
        <taxon>Helicina</taxon>
        <taxon>Arionoidea</taxon>
        <taxon>Arionidae</taxon>
        <taxon>Arion</taxon>
    </lineage>
</organism>
<feature type="non-terminal residue" evidence="1">
    <location>
        <position position="1"/>
    </location>
</feature>
<proteinExistence type="predicted"/>
<evidence type="ECO:0000313" key="1">
    <source>
        <dbReference type="EMBL" id="CEK52910.1"/>
    </source>
</evidence>
<reference evidence="1" key="1">
    <citation type="submission" date="2014-12" db="EMBL/GenBank/DDBJ databases">
        <title>Insight into the proteome of Arion vulgaris.</title>
        <authorList>
            <person name="Aradska J."/>
            <person name="Bulat T."/>
            <person name="Smidak R."/>
            <person name="Sarate P."/>
            <person name="Gangsoo J."/>
            <person name="Sialana F."/>
            <person name="Bilban M."/>
            <person name="Lubec G."/>
        </authorList>
    </citation>
    <scope>NUCLEOTIDE SEQUENCE</scope>
    <source>
        <tissue evidence="1">Skin</tissue>
    </source>
</reference>
<gene>
    <name evidence="1" type="primary">ORF18436</name>
</gene>